<dbReference type="NCBIfam" id="TIGR02603">
    <property type="entry name" value="CxxCH_TIGR02603"/>
    <property type="match status" value="1"/>
</dbReference>
<keyword evidence="3 4" id="KW-0408">Iron</keyword>
<dbReference type="EMBL" id="CP036432">
    <property type="protein sequence ID" value="QDV82612.1"/>
    <property type="molecule type" value="Genomic_DNA"/>
</dbReference>
<dbReference type="PANTHER" id="PTHR33546:SF1">
    <property type="entry name" value="LARGE, MULTIFUNCTIONAL SECRETED PROTEIN"/>
    <property type="match status" value="1"/>
</dbReference>
<dbReference type="InterPro" id="IPR013427">
    <property type="entry name" value="Haem-bd_dom_put"/>
</dbReference>
<keyword evidence="1 4" id="KW-0349">Heme</keyword>
<dbReference type="PROSITE" id="PS51007">
    <property type="entry name" value="CYTC"/>
    <property type="match status" value="1"/>
</dbReference>
<evidence type="ECO:0000256" key="3">
    <source>
        <dbReference type="ARBA" id="ARBA00023004"/>
    </source>
</evidence>
<keyword evidence="2 4" id="KW-0479">Metal-binding</keyword>
<dbReference type="InterPro" id="IPR036909">
    <property type="entry name" value="Cyt_c-like_dom_sf"/>
</dbReference>
<evidence type="ECO:0000256" key="2">
    <source>
        <dbReference type="ARBA" id="ARBA00022723"/>
    </source>
</evidence>
<dbReference type="RefSeq" id="WP_145208585.1">
    <property type="nucleotide sequence ID" value="NZ_CP036432.1"/>
</dbReference>
<keyword evidence="8" id="KW-1185">Reference proteome</keyword>
<feature type="chain" id="PRO_5046522945" evidence="5">
    <location>
        <begin position="36"/>
        <end position="409"/>
    </location>
</feature>
<organism evidence="7 8">
    <name type="scientific">Stieleria magnilauensis</name>
    <dbReference type="NCBI Taxonomy" id="2527963"/>
    <lineage>
        <taxon>Bacteria</taxon>
        <taxon>Pseudomonadati</taxon>
        <taxon>Planctomycetota</taxon>
        <taxon>Planctomycetia</taxon>
        <taxon>Pirellulales</taxon>
        <taxon>Pirellulaceae</taxon>
        <taxon>Stieleria</taxon>
    </lineage>
</organism>
<dbReference type="Gene3D" id="1.10.760.10">
    <property type="entry name" value="Cytochrome c-like domain"/>
    <property type="match status" value="1"/>
</dbReference>
<sequence length="409" mass="45103">MKPFFMHSLDSRVRLRRIALLAVLLLLTAPTTAIAADESATLSLLVRTIRQTDQDTVRASLMKGMLRGLEGRRNVQAPEGWSVLAKELSRSENASIRESANLLSQIFGDAAATERALATLRDSNAPVSERQAALGSLVTQRDEGLADELEELLEIDALRLDAIRAYGVIAKQDAPKILLDRYPDATPEAQRATIETLATRKAYAKELVRGIKNQVVPREHIPAYIARSLRDILGKEFTEVYGEIPELNKNTSETIAKYKRLITDDALASADAGRGRVVFQKTCGACHLMYGTGGKVGPDLTGSNRANLDYFLLNSVNPSGDVPEGYRTQLIQTVDGRVLTGVLAEEDNQRVVLKTVDQPRVVIAKEDIETRKVSDKSMMPEGQLDQLSRKDLFDLVKYMQTKSQVEAAQ</sequence>
<evidence type="ECO:0000256" key="4">
    <source>
        <dbReference type="PROSITE-ProRule" id="PRU00433"/>
    </source>
</evidence>
<gene>
    <name evidence="7" type="ORF">TBK1r_15430</name>
</gene>
<reference evidence="7 8" key="1">
    <citation type="submission" date="2019-02" db="EMBL/GenBank/DDBJ databases">
        <title>Deep-cultivation of Planctomycetes and their phenomic and genomic characterization uncovers novel biology.</title>
        <authorList>
            <person name="Wiegand S."/>
            <person name="Jogler M."/>
            <person name="Boedeker C."/>
            <person name="Pinto D."/>
            <person name="Vollmers J."/>
            <person name="Rivas-Marin E."/>
            <person name="Kohn T."/>
            <person name="Peeters S.H."/>
            <person name="Heuer A."/>
            <person name="Rast P."/>
            <person name="Oberbeckmann S."/>
            <person name="Bunk B."/>
            <person name="Jeske O."/>
            <person name="Meyerdierks A."/>
            <person name="Storesund J.E."/>
            <person name="Kallscheuer N."/>
            <person name="Luecker S."/>
            <person name="Lage O.M."/>
            <person name="Pohl T."/>
            <person name="Merkel B.J."/>
            <person name="Hornburger P."/>
            <person name="Mueller R.-W."/>
            <person name="Bruemmer F."/>
            <person name="Labrenz M."/>
            <person name="Spormann A.M."/>
            <person name="Op den Camp H."/>
            <person name="Overmann J."/>
            <person name="Amann R."/>
            <person name="Jetten M.S.M."/>
            <person name="Mascher T."/>
            <person name="Medema M.H."/>
            <person name="Devos D.P."/>
            <person name="Kaster A.-K."/>
            <person name="Ovreas L."/>
            <person name="Rohde M."/>
            <person name="Galperin M.Y."/>
            <person name="Jogler C."/>
        </authorList>
    </citation>
    <scope>NUCLEOTIDE SEQUENCE [LARGE SCALE GENOMIC DNA]</scope>
    <source>
        <strain evidence="7 8">TBK1r</strain>
    </source>
</reference>
<evidence type="ECO:0000313" key="7">
    <source>
        <dbReference type="EMBL" id="QDV82612.1"/>
    </source>
</evidence>
<dbReference type="Proteomes" id="UP000318081">
    <property type="component" value="Chromosome"/>
</dbReference>
<protein>
    <submittedName>
        <fullName evidence="7">Cytochrome c</fullName>
    </submittedName>
</protein>
<evidence type="ECO:0000259" key="6">
    <source>
        <dbReference type="PROSITE" id="PS51007"/>
    </source>
</evidence>
<evidence type="ECO:0000313" key="8">
    <source>
        <dbReference type="Proteomes" id="UP000318081"/>
    </source>
</evidence>
<evidence type="ECO:0000256" key="1">
    <source>
        <dbReference type="ARBA" id="ARBA00022617"/>
    </source>
</evidence>
<dbReference type="PANTHER" id="PTHR33546">
    <property type="entry name" value="LARGE, MULTIFUNCTIONAL SECRETED PROTEIN-RELATED"/>
    <property type="match status" value="1"/>
</dbReference>
<dbReference type="InterPro" id="IPR009056">
    <property type="entry name" value="Cyt_c-like_dom"/>
</dbReference>
<feature type="domain" description="Cytochrome c" evidence="6">
    <location>
        <begin position="270"/>
        <end position="403"/>
    </location>
</feature>
<accession>A0ABX5XKV6</accession>
<proteinExistence type="predicted"/>
<keyword evidence="5" id="KW-0732">Signal</keyword>
<name>A0ABX5XKV6_9BACT</name>
<dbReference type="SUPFAM" id="SSF46626">
    <property type="entry name" value="Cytochrome c"/>
    <property type="match status" value="1"/>
</dbReference>
<evidence type="ECO:0000256" key="5">
    <source>
        <dbReference type="SAM" id="SignalP"/>
    </source>
</evidence>
<feature type="signal peptide" evidence="5">
    <location>
        <begin position="1"/>
        <end position="35"/>
    </location>
</feature>